<dbReference type="AlphaFoldDB" id="E6STG4"/>
<evidence type="ECO:0008006" key="3">
    <source>
        <dbReference type="Google" id="ProtNLM"/>
    </source>
</evidence>
<dbReference type="InterPro" id="IPR043131">
    <property type="entry name" value="BCAT-like_N"/>
</dbReference>
<dbReference type="Proteomes" id="UP000008630">
    <property type="component" value="Chromosome"/>
</dbReference>
<dbReference type="Gene3D" id="3.20.10.10">
    <property type="entry name" value="D-amino Acid Aminotransferase, subunit A, domain 2"/>
    <property type="match status" value="1"/>
</dbReference>
<sequence length="199" mass="22875">MCRFIETIRIDNGKVRNLSYHERRLNDTRTHFWQGSTLLQLADRIKPDRKTGIYKARIVYGEAGIEEISYSPYNIRHVQSLAVIRTDDIDYTYKSTDREALNRLFAQRGGCDDILIVRQGLLTDTSIANIALHDGTFWYTPAQPLLKGTKRAQLLDEGILLEKELGIEDLSAFFKIRLFNAMIDWGELELPTNALHAAF</sequence>
<dbReference type="OrthoDB" id="1148709at2"/>
<dbReference type="EMBL" id="CP002352">
    <property type="protein sequence ID" value="ADV43238.1"/>
    <property type="molecule type" value="Genomic_DNA"/>
</dbReference>
<dbReference type="PATRIC" id="fig|693979.3.peg.1298"/>
<dbReference type="STRING" id="693979.Bache_1228"/>
<name>E6STG4_BACT6</name>
<reference key="1">
    <citation type="submission" date="2010-11" db="EMBL/GenBank/DDBJ databases">
        <title>The complete genome of Bacteroides helcogenes P 36-108.</title>
        <authorList>
            <consortium name="US DOE Joint Genome Institute (JGI-PGF)"/>
            <person name="Lucas S."/>
            <person name="Copeland A."/>
            <person name="Lapidus A."/>
            <person name="Bruce D."/>
            <person name="Goodwin L."/>
            <person name="Pitluck S."/>
            <person name="Kyrpides N."/>
            <person name="Mavromatis K."/>
            <person name="Ivanova N."/>
            <person name="Zeytun A."/>
            <person name="Brettin T."/>
            <person name="Detter J.C."/>
            <person name="Tapia R."/>
            <person name="Han C."/>
            <person name="Land M."/>
            <person name="Hauser L."/>
            <person name="Markowitz V."/>
            <person name="Cheng J.-F."/>
            <person name="Hugenholtz P."/>
            <person name="Woyke T."/>
            <person name="Wu D."/>
            <person name="Gronow S."/>
            <person name="Wellnitz S."/>
            <person name="Brambilla E."/>
            <person name="Klenk H.-P."/>
            <person name="Eisen J.A."/>
        </authorList>
    </citation>
    <scope>NUCLEOTIDE SEQUENCE</scope>
    <source>
        <strain>P 36-108</strain>
    </source>
</reference>
<evidence type="ECO:0000313" key="1">
    <source>
        <dbReference type="EMBL" id="ADV43238.1"/>
    </source>
</evidence>
<dbReference type="InterPro" id="IPR036038">
    <property type="entry name" value="Aminotransferase-like"/>
</dbReference>
<gene>
    <name evidence="1" type="ordered locus">Bache_1228</name>
</gene>
<dbReference type="GO" id="GO:0003824">
    <property type="term" value="F:catalytic activity"/>
    <property type="evidence" value="ECO:0007669"/>
    <property type="project" value="InterPro"/>
</dbReference>
<dbReference type="eggNOG" id="COG0115">
    <property type="taxonomic scope" value="Bacteria"/>
</dbReference>
<reference evidence="1 2" key="2">
    <citation type="journal article" date="2011" name="Stand. Genomic Sci.">
        <title>Complete genome sequence of Bacteroides helcogenes type strain (P 36-108).</title>
        <authorList>
            <person name="Pati A."/>
            <person name="Gronow S."/>
            <person name="Zeytun A."/>
            <person name="Lapidus A."/>
            <person name="Nolan M."/>
            <person name="Hammon N."/>
            <person name="Deshpande S."/>
            <person name="Cheng J.F."/>
            <person name="Tapia R."/>
            <person name="Han C."/>
            <person name="Goodwin L."/>
            <person name="Pitluck S."/>
            <person name="Liolios K."/>
            <person name="Pagani I."/>
            <person name="Ivanova N."/>
            <person name="Mavromatis K."/>
            <person name="Chen A."/>
            <person name="Palaniappan K."/>
            <person name="Land M."/>
            <person name="Hauser L."/>
            <person name="Chang Y.J."/>
            <person name="Jeffries C.D."/>
            <person name="Detter J.C."/>
            <person name="Brambilla E."/>
            <person name="Rohde M."/>
            <person name="Goker M."/>
            <person name="Woyke T."/>
            <person name="Bristow J."/>
            <person name="Eisen J.A."/>
            <person name="Markowitz V."/>
            <person name="Hugenholtz P."/>
            <person name="Kyrpides N.C."/>
            <person name="Klenk H.P."/>
            <person name="Lucas S."/>
        </authorList>
    </citation>
    <scope>NUCLEOTIDE SEQUENCE [LARGE SCALE GENOMIC DNA]</scope>
    <source>
        <strain evidence="2">ATCC 35417 / DSM 20613 / JCM 6297 / CCUG 15421 / P 36-108</strain>
    </source>
</reference>
<dbReference type="RefSeq" id="WP_013546832.1">
    <property type="nucleotide sequence ID" value="NC_014933.1"/>
</dbReference>
<keyword evidence="2" id="KW-1185">Reference proteome</keyword>
<evidence type="ECO:0000313" key="2">
    <source>
        <dbReference type="Proteomes" id="UP000008630"/>
    </source>
</evidence>
<dbReference type="Pfam" id="PF01063">
    <property type="entry name" value="Aminotran_4"/>
    <property type="match status" value="1"/>
</dbReference>
<dbReference type="HOGENOM" id="CLU_114524_0_0_10"/>
<dbReference type="InterPro" id="IPR001544">
    <property type="entry name" value="Aminotrans_IV"/>
</dbReference>
<dbReference type="InterPro" id="IPR043132">
    <property type="entry name" value="BCAT-like_C"/>
</dbReference>
<proteinExistence type="predicted"/>
<accession>E6STG4</accession>
<protein>
    <recommendedName>
        <fullName evidence="3">4-amino-4-deoxychorismate lyase</fullName>
    </recommendedName>
</protein>
<organism evidence="1 2">
    <name type="scientific">Bacteroides helcogenes (strain ATCC 35417 / DSM 20613 / JCM 6297 / CCUG 15421 / P 36-108)</name>
    <dbReference type="NCBI Taxonomy" id="693979"/>
    <lineage>
        <taxon>Bacteria</taxon>
        <taxon>Pseudomonadati</taxon>
        <taxon>Bacteroidota</taxon>
        <taxon>Bacteroidia</taxon>
        <taxon>Bacteroidales</taxon>
        <taxon>Bacteroidaceae</taxon>
        <taxon>Bacteroides</taxon>
    </lineage>
</organism>
<dbReference type="KEGG" id="bhl:Bache_1228"/>
<dbReference type="SUPFAM" id="SSF56752">
    <property type="entry name" value="D-aminoacid aminotransferase-like PLP-dependent enzymes"/>
    <property type="match status" value="1"/>
</dbReference>
<dbReference type="Gene3D" id="3.30.470.10">
    <property type="match status" value="1"/>
</dbReference>